<proteinExistence type="predicted"/>
<feature type="compositionally biased region" description="Pro residues" evidence="2">
    <location>
        <begin position="1"/>
        <end position="10"/>
    </location>
</feature>
<dbReference type="InterPro" id="IPR052016">
    <property type="entry name" value="Bact_Sigma-Reg"/>
</dbReference>
<organism evidence="4 5">
    <name type="scientific">Streptomyces hesseae</name>
    <dbReference type="NCBI Taxonomy" id="3075519"/>
    <lineage>
        <taxon>Bacteria</taxon>
        <taxon>Bacillati</taxon>
        <taxon>Actinomycetota</taxon>
        <taxon>Actinomycetes</taxon>
        <taxon>Kitasatosporales</taxon>
        <taxon>Streptomycetaceae</taxon>
        <taxon>Streptomyces</taxon>
    </lineage>
</organism>
<dbReference type="Gene3D" id="3.60.40.10">
    <property type="entry name" value="PPM-type phosphatase domain"/>
    <property type="match status" value="1"/>
</dbReference>
<protein>
    <submittedName>
        <fullName evidence="4">SpoIIE family protein phosphatase</fullName>
    </submittedName>
</protein>
<keyword evidence="5" id="KW-1185">Reference proteome</keyword>
<dbReference type="Pfam" id="PF01590">
    <property type="entry name" value="GAF"/>
    <property type="match status" value="1"/>
</dbReference>
<dbReference type="SMART" id="SM00091">
    <property type="entry name" value="PAS"/>
    <property type="match status" value="1"/>
</dbReference>
<feature type="domain" description="PAS" evidence="3">
    <location>
        <begin position="31"/>
        <end position="90"/>
    </location>
</feature>
<dbReference type="InterPro" id="IPR036457">
    <property type="entry name" value="PPM-type-like_dom_sf"/>
</dbReference>
<dbReference type="SUPFAM" id="SSF81606">
    <property type="entry name" value="PP2C-like"/>
    <property type="match status" value="1"/>
</dbReference>
<sequence>MAPDTPPPRWLFPAEADTTGGADEEAARAREHRLLRNVLEGTAASVFVLDPQLRYLYVNPAMARMCGIPASAFLGRTIGDVLPEVRRPEDVLRQVLADGLPREVSVTGRTHARSAYAQRQWRTVYHRLEDGGRIVGLCGIGVEVSGLRQYVTELEAAHQRLALLDTAATHVGTTLDVETTCTELADFLVPELADAASVEITEEEAGGTPPPAPGMLRLRRMALAAVPELMWHLARFGEPGDHVDVQRGSAIRRCLDTGQPWVGNLASDELLRRMAPDPGRVTAYRAAGIHSLLVVPLPAPQHPVGTIILSRAGESPPFAEDDIVVVRELAARAAVTVSNARQYTHEHAMALELQRALLSEPGSPHPDVETASRYLPAGRSALVGGDWYDSLALPDGRTLQVMGDVMGHGFAAAVAMSQYRSLLRTVATSGASPAAILERADRDAARIGLDRVATCLLALIDPGAGTVTAARAGHLPPVLLRPDREGELLDVPAGPPLGTALCGYEAFTARMPPGSVLLLYTDGLVERRGVDIDVSLRWLTRLRLPLAGPLDGVLDTLLSRLAEGPAEDDIALLAARLRRDPA</sequence>
<dbReference type="InterPro" id="IPR029016">
    <property type="entry name" value="GAF-like_dom_sf"/>
</dbReference>
<dbReference type="Gene3D" id="3.30.450.40">
    <property type="match status" value="1"/>
</dbReference>
<dbReference type="InterPro" id="IPR035965">
    <property type="entry name" value="PAS-like_dom_sf"/>
</dbReference>
<dbReference type="SMART" id="SM00065">
    <property type="entry name" value="GAF"/>
    <property type="match status" value="1"/>
</dbReference>
<dbReference type="PANTHER" id="PTHR43156:SF2">
    <property type="entry name" value="STAGE II SPORULATION PROTEIN E"/>
    <property type="match status" value="1"/>
</dbReference>
<dbReference type="Pfam" id="PF08448">
    <property type="entry name" value="PAS_4"/>
    <property type="match status" value="1"/>
</dbReference>
<dbReference type="EMBL" id="JAVRFI010000002">
    <property type="protein sequence ID" value="MDT0448153.1"/>
    <property type="molecule type" value="Genomic_DNA"/>
</dbReference>
<dbReference type="InterPro" id="IPR003018">
    <property type="entry name" value="GAF"/>
</dbReference>
<keyword evidence="1" id="KW-0378">Hydrolase</keyword>
<dbReference type="InterPro" id="IPR001932">
    <property type="entry name" value="PPM-type_phosphatase-like_dom"/>
</dbReference>
<feature type="region of interest" description="Disordered" evidence="2">
    <location>
        <begin position="1"/>
        <end position="25"/>
    </location>
</feature>
<dbReference type="SUPFAM" id="SSF55785">
    <property type="entry name" value="PYP-like sensor domain (PAS domain)"/>
    <property type="match status" value="1"/>
</dbReference>
<reference evidence="4" key="1">
    <citation type="submission" date="2024-05" db="EMBL/GenBank/DDBJ databases">
        <title>30 novel species of actinomycetes from the DSMZ collection.</title>
        <authorList>
            <person name="Nouioui I."/>
        </authorList>
    </citation>
    <scope>NUCLEOTIDE SEQUENCE</scope>
    <source>
        <strain evidence="4">DSM 40473</strain>
    </source>
</reference>
<dbReference type="RefSeq" id="WP_311607793.1">
    <property type="nucleotide sequence ID" value="NZ_JAVRFI010000002.1"/>
</dbReference>
<gene>
    <name evidence="4" type="ORF">RM609_03420</name>
</gene>
<dbReference type="CDD" id="cd00130">
    <property type="entry name" value="PAS"/>
    <property type="match status" value="1"/>
</dbReference>
<name>A0ABU2SGV9_9ACTN</name>
<dbReference type="PROSITE" id="PS50112">
    <property type="entry name" value="PAS"/>
    <property type="match status" value="1"/>
</dbReference>
<dbReference type="InterPro" id="IPR000014">
    <property type="entry name" value="PAS"/>
</dbReference>
<evidence type="ECO:0000259" key="3">
    <source>
        <dbReference type="PROSITE" id="PS50112"/>
    </source>
</evidence>
<dbReference type="Proteomes" id="UP001180531">
    <property type="component" value="Unassembled WGS sequence"/>
</dbReference>
<accession>A0ABU2SGV9</accession>
<evidence type="ECO:0000313" key="5">
    <source>
        <dbReference type="Proteomes" id="UP001180531"/>
    </source>
</evidence>
<evidence type="ECO:0000313" key="4">
    <source>
        <dbReference type="EMBL" id="MDT0448153.1"/>
    </source>
</evidence>
<evidence type="ECO:0000256" key="1">
    <source>
        <dbReference type="ARBA" id="ARBA00022801"/>
    </source>
</evidence>
<comment type="caution">
    <text evidence="4">The sequence shown here is derived from an EMBL/GenBank/DDBJ whole genome shotgun (WGS) entry which is preliminary data.</text>
</comment>
<dbReference type="SUPFAM" id="SSF55781">
    <property type="entry name" value="GAF domain-like"/>
    <property type="match status" value="1"/>
</dbReference>
<dbReference type="Pfam" id="PF07228">
    <property type="entry name" value="SpoIIE"/>
    <property type="match status" value="1"/>
</dbReference>
<dbReference type="SMART" id="SM00331">
    <property type="entry name" value="PP2C_SIG"/>
    <property type="match status" value="1"/>
</dbReference>
<dbReference type="Gene3D" id="3.30.450.20">
    <property type="entry name" value="PAS domain"/>
    <property type="match status" value="1"/>
</dbReference>
<dbReference type="InterPro" id="IPR013656">
    <property type="entry name" value="PAS_4"/>
</dbReference>
<evidence type="ECO:0000256" key="2">
    <source>
        <dbReference type="SAM" id="MobiDB-lite"/>
    </source>
</evidence>
<dbReference type="PANTHER" id="PTHR43156">
    <property type="entry name" value="STAGE II SPORULATION PROTEIN E-RELATED"/>
    <property type="match status" value="1"/>
</dbReference>